<dbReference type="PANTHER" id="PTHR33653">
    <property type="entry name" value="RIBONUCLEASE VAPC2"/>
    <property type="match status" value="1"/>
</dbReference>
<reference evidence="8 9" key="1">
    <citation type="submission" date="2018-05" db="EMBL/GenBank/DDBJ databases">
        <title>Draft genome of Methanospirillum stamsii Pt1.</title>
        <authorList>
            <person name="Dueholm M.S."/>
            <person name="Nielsen P.H."/>
            <person name="Bakmann L.F."/>
            <person name="Otzen D.E."/>
        </authorList>
    </citation>
    <scope>NUCLEOTIDE SEQUENCE [LARGE SCALE GENOMIC DNA]</scope>
    <source>
        <strain evidence="8 9">Pt1</strain>
    </source>
</reference>
<gene>
    <name evidence="8" type="ORF">DLD82_01835</name>
</gene>
<evidence type="ECO:0000313" key="8">
    <source>
        <dbReference type="EMBL" id="PWR75833.1"/>
    </source>
</evidence>
<evidence type="ECO:0000256" key="5">
    <source>
        <dbReference type="ARBA" id="ARBA00022842"/>
    </source>
</evidence>
<dbReference type="InterPro" id="IPR050556">
    <property type="entry name" value="Type_II_TA_system_RNase"/>
</dbReference>
<evidence type="ECO:0000256" key="4">
    <source>
        <dbReference type="ARBA" id="ARBA00022801"/>
    </source>
</evidence>
<sequence length="139" mass="15465">MNFFLDTSICIDVLRTCGPDSSFDLFKTFEDVNNGFISTITVAELFAGAFLSNRRNAIEKTEDLLSFLEIIDLNSNIAREGGRIYANLSEIGLKIEFNDCLIAATAIRTGFHAIVTRNCNHFKRIKGLSVTVPEDVVTH</sequence>
<keyword evidence="9" id="KW-1185">Reference proteome</keyword>
<comment type="caution">
    <text evidence="8">The sequence shown here is derived from an EMBL/GenBank/DDBJ whole genome shotgun (WGS) entry which is preliminary data.</text>
</comment>
<keyword evidence="3" id="KW-0479">Metal-binding</keyword>
<dbReference type="SUPFAM" id="SSF88723">
    <property type="entry name" value="PIN domain-like"/>
    <property type="match status" value="1"/>
</dbReference>
<keyword evidence="2" id="KW-0540">Nuclease</keyword>
<proteinExistence type="inferred from homology"/>
<dbReference type="CDD" id="cd09881">
    <property type="entry name" value="PIN_VapC4-5_FitB-like"/>
    <property type="match status" value="1"/>
</dbReference>
<evidence type="ECO:0000256" key="1">
    <source>
        <dbReference type="ARBA" id="ARBA00001946"/>
    </source>
</evidence>
<evidence type="ECO:0000256" key="3">
    <source>
        <dbReference type="ARBA" id="ARBA00022723"/>
    </source>
</evidence>
<dbReference type="Proteomes" id="UP000245934">
    <property type="component" value="Unassembled WGS sequence"/>
</dbReference>
<comment type="similarity">
    <text evidence="6">Belongs to the PINc/VapC protein family.</text>
</comment>
<dbReference type="EMBL" id="QGMZ01000006">
    <property type="protein sequence ID" value="PWR75833.1"/>
    <property type="molecule type" value="Genomic_DNA"/>
</dbReference>
<dbReference type="Gene3D" id="3.40.50.1010">
    <property type="entry name" value="5'-nuclease"/>
    <property type="match status" value="1"/>
</dbReference>
<keyword evidence="4" id="KW-0378">Hydrolase</keyword>
<name>A0A2V2NKG6_9EURY</name>
<evidence type="ECO:0000259" key="7">
    <source>
        <dbReference type="SMART" id="SM00670"/>
    </source>
</evidence>
<dbReference type="RefSeq" id="WP_109939411.1">
    <property type="nucleotide sequence ID" value="NZ_CP176366.1"/>
</dbReference>
<dbReference type="Pfam" id="PF01850">
    <property type="entry name" value="PIN"/>
    <property type="match status" value="1"/>
</dbReference>
<dbReference type="GO" id="GO:0004518">
    <property type="term" value="F:nuclease activity"/>
    <property type="evidence" value="ECO:0007669"/>
    <property type="project" value="UniProtKB-KW"/>
</dbReference>
<dbReference type="PANTHER" id="PTHR33653:SF1">
    <property type="entry name" value="RIBONUCLEASE VAPC2"/>
    <property type="match status" value="1"/>
</dbReference>
<dbReference type="GeneID" id="97611442"/>
<dbReference type="InterPro" id="IPR002716">
    <property type="entry name" value="PIN_dom"/>
</dbReference>
<dbReference type="GO" id="GO:0016787">
    <property type="term" value="F:hydrolase activity"/>
    <property type="evidence" value="ECO:0007669"/>
    <property type="project" value="UniProtKB-KW"/>
</dbReference>
<organism evidence="8 9">
    <name type="scientific">Methanospirillum stamsii</name>
    <dbReference type="NCBI Taxonomy" id="1277351"/>
    <lineage>
        <taxon>Archaea</taxon>
        <taxon>Methanobacteriati</taxon>
        <taxon>Methanobacteriota</taxon>
        <taxon>Stenosarchaea group</taxon>
        <taxon>Methanomicrobia</taxon>
        <taxon>Methanomicrobiales</taxon>
        <taxon>Methanospirillaceae</taxon>
        <taxon>Methanospirillum</taxon>
    </lineage>
</organism>
<evidence type="ECO:0000313" key="9">
    <source>
        <dbReference type="Proteomes" id="UP000245934"/>
    </source>
</evidence>
<dbReference type="SMART" id="SM00670">
    <property type="entry name" value="PINc"/>
    <property type="match status" value="1"/>
</dbReference>
<keyword evidence="5" id="KW-0460">Magnesium</keyword>
<protein>
    <recommendedName>
        <fullName evidence="7">PIN domain-containing protein</fullName>
    </recommendedName>
</protein>
<evidence type="ECO:0000256" key="2">
    <source>
        <dbReference type="ARBA" id="ARBA00022722"/>
    </source>
</evidence>
<feature type="domain" description="PIN" evidence="7">
    <location>
        <begin position="1"/>
        <end position="123"/>
    </location>
</feature>
<evidence type="ECO:0000256" key="6">
    <source>
        <dbReference type="ARBA" id="ARBA00038093"/>
    </source>
</evidence>
<dbReference type="AlphaFoldDB" id="A0A2V2NKG6"/>
<dbReference type="GO" id="GO:0046872">
    <property type="term" value="F:metal ion binding"/>
    <property type="evidence" value="ECO:0007669"/>
    <property type="project" value="UniProtKB-KW"/>
</dbReference>
<dbReference type="OrthoDB" id="38049at2157"/>
<dbReference type="InterPro" id="IPR029060">
    <property type="entry name" value="PIN-like_dom_sf"/>
</dbReference>
<comment type="cofactor">
    <cofactor evidence="1">
        <name>Mg(2+)</name>
        <dbReference type="ChEBI" id="CHEBI:18420"/>
    </cofactor>
</comment>
<accession>A0A2V2NKG6</accession>